<sequence length="74" mass="8114">MSDAPLKVFVCIKFKGYFPVGSAAVVVATDKAEACELLMVELAKYGLKQDITEDMIIELNTLTRKAVILVDGDY</sequence>
<accession>A0A7R8MJU2</accession>
<gene>
    <name evidence="1" type="ORF">LLCLJKAH_00278</name>
</gene>
<evidence type="ECO:0000313" key="2">
    <source>
        <dbReference type="Proteomes" id="UP000596247"/>
    </source>
</evidence>
<protein>
    <submittedName>
        <fullName evidence="1">Gp038</fullName>
    </submittedName>
</protein>
<dbReference type="Proteomes" id="UP000596247">
    <property type="component" value="Chromosome"/>
</dbReference>
<reference evidence="1 2" key="1">
    <citation type="submission" date="2020-09" db="EMBL/GenBank/DDBJ databases">
        <authorList>
            <person name="Jameson E."/>
        </authorList>
    </citation>
    <scope>NUCLEOTIDE SEQUENCE [LARGE SCALE GENOMIC DNA]</scope>
</reference>
<keyword evidence="2" id="KW-1185">Reference proteome</keyword>
<organism evidence="1 2">
    <name type="scientific">Klebsiella phage vB_KvM-Eowyn</name>
    <dbReference type="NCBI Taxonomy" id="2762819"/>
    <lineage>
        <taxon>Viruses</taxon>
        <taxon>Duplodnaviria</taxon>
        <taxon>Heunggongvirae</taxon>
        <taxon>Uroviricota</taxon>
        <taxon>Caudoviricetes</taxon>
        <taxon>Chimalliviridae</taxon>
        <taxon>Eowynvirus</taxon>
        <taxon>Eowynvirus eowyn</taxon>
    </lineage>
</organism>
<dbReference type="EMBL" id="LR881104">
    <property type="protein sequence ID" value="CAD5236267.1"/>
    <property type="molecule type" value="Genomic_DNA"/>
</dbReference>
<evidence type="ECO:0000313" key="1">
    <source>
        <dbReference type="EMBL" id="CAD5236267.1"/>
    </source>
</evidence>
<name>A0A7R8MJU2_9CAUD</name>
<proteinExistence type="predicted"/>